<dbReference type="NCBIfam" id="TIGR00066">
    <property type="entry name" value="g_glut_trans"/>
    <property type="match status" value="1"/>
</dbReference>
<proteinExistence type="inferred from homology"/>
<organism evidence="5 6">
    <name type="scientific">Dongia rigui</name>
    <dbReference type="NCBI Taxonomy" id="940149"/>
    <lineage>
        <taxon>Bacteria</taxon>
        <taxon>Pseudomonadati</taxon>
        <taxon>Pseudomonadota</taxon>
        <taxon>Alphaproteobacteria</taxon>
        <taxon>Rhodospirillales</taxon>
        <taxon>Dongiaceae</taxon>
        <taxon>Dongia</taxon>
    </lineage>
</organism>
<dbReference type="SUPFAM" id="SSF56235">
    <property type="entry name" value="N-terminal nucleophile aminohydrolases (Ntn hydrolases)"/>
    <property type="match status" value="1"/>
</dbReference>
<evidence type="ECO:0000256" key="3">
    <source>
        <dbReference type="ARBA" id="ARBA00047417"/>
    </source>
</evidence>
<reference evidence="5 6" key="1">
    <citation type="journal article" date="2013" name="Antonie Van Leeuwenhoek">
        <title>Dongia rigui sp. nov., isolated from freshwater of a large wetland in Korea.</title>
        <authorList>
            <person name="Baik K.S."/>
            <person name="Hwang Y.M."/>
            <person name="Choi J.S."/>
            <person name="Kwon J."/>
            <person name="Seong C.N."/>
        </authorList>
    </citation>
    <scope>NUCLEOTIDE SEQUENCE [LARGE SCALE GENOMIC DNA]</scope>
    <source>
        <strain evidence="5 6">04SU4-P</strain>
    </source>
</reference>
<comment type="catalytic activity">
    <reaction evidence="2 4">
        <text>glutathione + H2O = L-cysteinylglycine + L-glutamate</text>
        <dbReference type="Rhea" id="RHEA:28807"/>
        <dbReference type="ChEBI" id="CHEBI:15377"/>
        <dbReference type="ChEBI" id="CHEBI:29985"/>
        <dbReference type="ChEBI" id="CHEBI:57925"/>
        <dbReference type="ChEBI" id="CHEBI:61694"/>
        <dbReference type="EC" id="3.4.19.13"/>
    </reaction>
</comment>
<dbReference type="Gene3D" id="3.60.20.40">
    <property type="match status" value="1"/>
</dbReference>
<comment type="catalytic activity">
    <reaction evidence="1 4">
        <text>an S-substituted glutathione + H2O = an S-substituted L-cysteinylglycine + L-glutamate</text>
        <dbReference type="Rhea" id="RHEA:59468"/>
        <dbReference type="ChEBI" id="CHEBI:15377"/>
        <dbReference type="ChEBI" id="CHEBI:29985"/>
        <dbReference type="ChEBI" id="CHEBI:90779"/>
        <dbReference type="ChEBI" id="CHEBI:143103"/>
        <dbReference type="EC" id="3.4.19.13"/>
    </reaction>
</comment>
<dbReference type="InterPro" id="IPR043138">
    <property type="entry name" value="GGT_lsub"/>
</dbReference>
<dbReference type="InterPro" id="IPR052896">
    <property type="entry name" value="GGT-like_enzyme"/>
</dbReference>
<keyword evidence="4" id="KW-0865">Zymogen</keyword>
<gene>
    <name evidence="5" type="primary">ggt</name>
    <name evidence="5" type="ORF">SMD31_03965</name>
</gene>
<dbReference type="EMBL" id="JAXCLX010000001">
    <property type="protein sequence ID" value="MDY0871058.1"/>
    <property type="molecule type" value="Genomic_DNA"/>
</dbReference>
<dbReference type="Pfam" id="PF01019">
    <property type="entry name" value="G_glu_transpept"/>
    <property type="match status" value="1"/>
</dbReference>
<name>A0ABU5DUR5_9PROT</name>
<comment type="pathway">
    <text evidence="4">Sulfur metabolism; glutathione metabolism.</text>
</comment>
<keyword evidence="4" id="KW-0378">Hydrolase</keyword>
<keyword evidence="4" id="KW-0317">Glutathione biosynthesis</keyword>
<dbReference type="EC" id="3.4.19.13" evidence="4"/>
<evidence type="ECO:0000313" key="6">
    <source>
        <dbReference type="Proteomes" id="UP001271769"/>
    </source>
</evidence>
<comment type="subunit">
    <text evidence="4">This enzyme consists of two polypeptide chains, which are synthesized in precursor form from a single polypeptide.</text>
</comment>
<dbReference type="InterPro" id="IPR043137">
    <property type="entry name" value="GGT_ssub_C"/>
</dbReference>
<evidence type="ECO:0000313" key="5">
    <source>
        <dbReference type="EMBL" id="MDY0871058.1"/>
    </source>
</evidence>
<dbReference type="GO" id="GO:0103068">
    <property type="term" value="F:leukotriene C4 gamma-glutamyl transferase activity"/>
    <property type="evidence" value="ECO:0007669"/>
    <property type="project" value="UniProtKB-EC"/>
</dbReference>
<evidence type="ECO:0000256" key="1">
    <source>
        <dbReference type="ARBA" id="ARBA00001049"/>
    </source>
</evidence>
<evidence type="ECO:0000256" key="4">
    <source>
        <dbReference type="RuleBase" id="RU368036"/>
    </source>
</evidence>
<sequence length="531" mass="55632">MRDFHKAGRSPIYASEGAAATSHPLATAAAIDCLRAGGNAIDAAVTASAVLAVVEPAMTGIGGDCFVLMSKGGSDDIIAYNGNGAAPLKADVGYFQERGIGEIAADSIHAVTVPGAIEAWCRLVQDHGKFGIDKLLQPAIYYAENGFPVAPRVAYDWAQEEEKLSRDAAAAGSYLVAGKAPKIGDRVKLPLLAKTLREIAAKGAAGFYQGWVAEDMASAMAAQGGLHAPEDFARHKGDYVTPISTAYKGVKLWECPPPGQGLTALLMLNILSAYGPEKAGSDPLGVDRFHLQLEAAKLAYRERNAHIADPAFAKVPVGGLLSGAHAKALAGLIKQDKAIDLGAIGQFPKHPDTTYLTVVDKDRNAVSFINSVYYGFGSGRMAPKSGVLMQNRGACFVVDPQHPNCIGPGKRSMHTIIPAMVTKDGKAVMPYGVMGGDYQPVGQVHALTNMLEYGMDSQAALDAPRAFYDEGTLWVESGIPAATVAGLAARGHKVQPIADPLGGGQAIWIDWQKGVLVAGSDPRKDGCALGY</sequence>
<keyword evidence="6" id="KW-1185">Reference proteome</keyword>
<keyword evidence="4 5" id="KW-0012">Acyltransferase</keyword>
<dbReference type="PRINTS" id="PR01210">
    <property type="entry name" value="GGTRANSPTASE"/>
</dbReference>
<dbReference type="Gene3D" id="1.10.246.130">
    <property type="match status" value="1"/>
</dbReference>
<dbReference type="EC" id="2.3.2.2" evidence="4"/>
<dbReference type="InterPro" id="IPR000101">
    <property type="entry name" value="GGT_peptidase"/>
</dbReference>
<dbReference type="PANTHER" id="PTHR43881">
    <property type="entry name" value="GAMMA-GLUTAMYLTRANSPEPTIDASE (AFU_ORTHOLOGUE AFUA_4G13580)"/>
    <property type="match status" value="1"/>
</dbReference>
<comment type="caution">
    <text evidence="5">The sequence shown here is derived from an EMBL/GenBank/DDBJ whole genome shotgun (WGS) entry which is preliminary data.</text>
</comment>
<accession>A0ABU5DUR5</accession>
<dbReference type="RefSeq" id="WP_320499427.1">
    <property type="nucleotide sequence ID" value="NZ_JAXCLX010000001.1"/>
</dbReference>
<dbReference type="Proteomes" id="UP001271769">
    <property type="component" value="Unassembled WGS sequence"/>
</dbReference>
<dbReference type="PANTHER" id="PTHR43881:SF1">
    <property type="entry name" value="GAMMA-GLUTAMYLTRANSPEPTIDASE (AFU_ORTHOLOGUE AFUA_4G13580)"/>
    <property type="match status" value="1"/>
</dbReference>
<evidence type="ECO:0000256" key="2">
    <source>
        <dbReference type="ARBA" id="ARBA00001089"/>
    </source>
</evidence>
<keyword evidence="4 5" id="KW-0808">Transferase</keyword>
<protein>
    <recommendedName>
        <fullName evidence="4">Glutathione hydrolase proenzyme</fullName>
        <ecNumber evidence="4">2.3.2.2</ecNumber>
        <ecNumber evidence="4">3.4.19.13</ecNumber>
    </recommendedName>
    <component>
        <recommendedName>
            <fullName evidence="4">Glutathione hydrolase large chain</fullName>
        </recommendedName>
    </component>
    <component>
        <recommendedName>
            <fullName evidence="4">Glutathione hydrolase small chain</fullName>
        </recommendedName>
    </component>
</protein>
<comment type="catalytic activity">
    <reaction evidence="3 4">
        <text>an N-terminal (5-L-glutamyl)-[peptide] + an alpha-amino acid = 5-L-glutamyl amino acid + an N-terminal L-alpha-aminoacyl-[peptide]</text>
        <dbReference type="Rhea" id="RHEA:23904"/>
        <dbReference type="Rhea" id="RHEA-COMP:9780"/>
        <dbReference type="Rhea" id="RHEA-COMP:9795"/>
        <dbReference type="ChEBI" id="CHEBI:77644"/>
        <dbReference type="ChEBI" id="CHEBI:78597"/>
        <dbReference type="ChEBI" id="CHEBI:78599"/>
        <dbReference type="ChEBI" id="CHEBI:78608"/>
        <dbReference type="EC" id="2.3.2.2"/>
    </reaction>
</comment>
<comment type="PTM">
    <text evidence="4">Cleaved by autocatalysis into a large and a small subunit.</text>
</comment>
<comment type="similarity">
    <text evidence="4">Belongs to the gamma-glutamyltransferase family.</text>
</comment>
<dbReference type="InterPro" id="IPR029055">
    <property type="entry name" value="Ntn_hydrolases_N"/>
</dbReference>